<accession>A0ABV7AI41</accession>
<reference evidence="4" key="1">
    <citation type="journal article" date="2019" name="Int. J. Syst. Evol. Microbiol.">
        <title>The Global Catalogue of Microorganisms (GCM) 10K type strain sequencing project: providing services to taxonomists for standard genome sequencing and annotation.</title>
        <authorList>
            <consortium name="The Broad Institute Genomics Platform"/>
            <consortium name="The Broad Institute Genome Sequencing Center for Infectious Disease"/>
            <person name="Wu L."/>
            <person name="Ma J."/>
        </authorList>
    </citation>
    <scope>NUCLEOTIDE SEQUENCE [LARGE SCALE GENOMIC DNA]</scope>
    <source>
        <strain evidence="4">KCTC 62192</strain>
    </source>
</reference>
<dbReference type="EMBL" id="JBHRSK010000007">
    <property type="protein sequence ID" value="MFC2968758.1"/>
    <property type="molecule type" value="Genomic_DNA"/>
</dbReference>
<feature type="compositionally biased region" description="Polar residues" evidence="1">
    <location>
        <begin position="43"/>
        <end position="59"/>
    </location>
</feature>
<dbReference type="Proteomes" id="UP001595443">
    <property type="component" value="Unassembled WGS sequence"/>
</dbReference>
<feature type="signal peptide" evidence="2">
    <location>
        <begin position="1"/>
        <end position="21"/>
    </location>
</feature>
<keyword evidence="4" id="KW-1185">Reference proteome</keyword>
<proteinExistence type="predicted"/>
<sequence>MSLRGPALALAVALCAPAVLAQQATDPNGGIVTTPLPGPDIGGNTTMDGSSQDGTSQDGTIPGAQGGFVADGTGLGNVTDSSTPGTVSAPTSEKVTEAPKGGVVRWLDKVSGKTVDVPLAPGDSAKEGRLTITLQQCRYPVDDPSSNAYAYLVIHDSQVQDPIFKGWMIASSPALNPLDSPRYDVWLLRCTTS</sequence>
<evidence type="ECO:0000256" key="1">
    <source>
        <dbReference type="SAM" id="MobiDB-lite"/>
    </source>
</evidence>
<feature type="chain" id="PRO_5046240962" evidence="2">
    <location>
        <begin position="22"/>
        <end position="193"/>
    </location>
</feature>
<dbReference type="Pfam" id="PF09923">
    <property type="entry name" value="DUF2155"/>
    <property type="match status" value="1"/>
</dbReference>
<feature type="compositionally biased region" description="Polar residues" evidence="1">
    <location>
        <begin position="76"/>
        <end position="93"/>
    </location>
</feature>
<dbReference type="RefSeq" id="WP_377833452.1">
    <property type="nucleotide sequence ID" value="NZ_JBHRSK010000007.1"/>
</dbReference>
<evidence type="ECO:0000313" key="4">
    <source>
        <dbReference type="Proteomes" id="UP001595443"/>
    </source>
</evidence>
<dbReference type="InterPro" id="IPR019225">
    <property type="entry name" value="DUF2155"/>
</dbReference>
<evidence type="ECO:0000313" key="3">
    <source>
        <dbReference type="EMBL" id="MFC2968758.1"/>
    </source>
</evidence>
<protein>
    <submittedName>
        <fullName evidence="3">DUF2155 domain-containing protein</fullName>
    </submittedName>
</protein>
<evidence type="ECO:0000256" key="2">
    <source>
        <dbReference type="SAM" id="SignalP"/>
    </source>
</evidence>
<keyword evidence="2" id="KW-0732">Signal</keyword>
<name>A0ABV7AI41_9RHOB</name>
<gene>
    <name evidence="3" type="ORF">ACFOES_11690</name>
</gene>
<organism evidence="3 4">
    <name type="scientific">Acidimangrovimonas pyrenivorans</name>
    <dbReference type="NCBI Taxonomy" id="2030798"/>
    <lineage>
        <taxon>Bacteria</taxon>
        <taxon>Pseudomonadati</taxon>
        <taxon>Pseudomonadota</taxon>
        <taxon>Alphaproteobacteria</taxon>
        <taxon>Rhodobacterales</taxon>
        <taxon>Paracoccaceae</taxon>
        <taxon>Acidimangrovimonas</taxon>
    </lineage>
</organism>
<comment type="caution">
    <text evidence="3">The sequence shown here is derived from an EMBL/GenBank/DDBJ whole genome shotgun (WGS) entry which is preliminary data.</text>
</comment>
<feature type="region of interest" description="Disordered" evidence="1">
    <location>
        <begin position="35"/>
        <end position="99"/>
    </location>
</feature>